<dbReference type="InterPro" id="IPR052079">
    <property type="entry name" value="E3_ligase/Copine_domain"/>
</dbReference>
<proteinExistence type="predicted"/>
<dbReference type="InterPro" id="IPR001841">
    <property type="entry name" value="Znf_RING"/>
</dbReference>
<dbReference type="SUPFAM" id="SSF57850">
    <property type="entry name" value="RING/U-box"/>
    <property type="match status" value="1"/>
</dbReference>
<dbReference type="GO" id="GO:0008270">
    <property type="term" value="F:zinc ion binding"/>
    <property type="evidence" value="ECO:0007669"/>
    <property type="project" value="UniProtKB-KW"/>
</dbReference>
<dbReference type="Pfam" id="PF07002">
    <property type="entry name" value="Copine"/>
    <property type="match status" value="1"/>
</dbReference>
<name>A0AAD5Z5Y5_9POAL</name>
<keyword evidence="1" id="KW-0862">Zinc</keyword>
<evidence type="ECO:0000313" key="5">
    <source>
        <dbReference type="Proteomes" id="UP001210211"/>
    </source>
</evidence>
<feature type="region of interest" description="Disordered" evidence="2">
    <location>
        <begin position="357"/>
        <end position="398"/>
    </location>
</feature>
<dbReference type="GO" id="GO:0005634">
    <property type="term" value="C:nucleus"/>
    <property type="evidence" value="ECO:0007669"/>
    <property type="project" value="TreeGrafter"/>
</dbReference>
<dbReference type="GO" id="GO:0016567">
    <property type="term" value="P:protein ubiquitination"/>
    <property type="evidence" value="ECO:0007669"/>
    <property type="project" value="TreeGrafter"/>
</dbReference>
<dbReference type="Gene3D" id="3.30.40.10">
    <property type="entry name" value="Zinc/RING finger domain, C3HC4 (zinc finger)"/>
    <property type="match status" value="1"/>
</dbReference>
<protein>
    <recommendedName>
        <fullName evidence="3">RING-type domain-containing protein</fullName>
    </recommendedName>
</protein>
<evidence type="ECO:0000259" key="3">
    <source>
        <dbReference type="PROSITE" id="PS50089"/>
    </source>
</evidence>
<keyword evidence="1" id="KW-0479">Metal-binding</keyword>
<dbReference type="InterPro" id="IPR013083">
    <property type="entry name" value="Znf_RING/FYVE/PHD"/>
</dbReference>
<feature type="compositionally biased region" description="Low complexity" evidence="2">
    <location>
        <begin position="371"/>
        <end position="380"/>
    </location>
</feature>
<dbReference type="GO" id="GO:0004842">
    <property type="term" value="F:ubiquitin-protein transferase activity"/>
    <property type="evidence" value="ECO:0007669"/>
    <property type="project" value="TreeGrafter"/>
</dbReference>
<organism evidence="4 5">
    <name type="scientific">Rhynchospora tenuis</name>
    <dbReference type="NCBI Taxonomy" id="198213"/>
    <lineage>
        <taxon>Eukaryota</taxon>
        <taxon>Viridiplantae</taxon>
        <taxon>Streptophyta</taxon>
        <taxon>Embryophyta</taxon>
        <taxon>Tracheophyta</taxon>
        <taxon>Spermatophyta</taxon>
        <taxon>Magnoliopsida</taxon>
        <taxon>Liliopsida</taxon>
        <taxon>Poales</taxon>
        <taxon>Cyperaceae</taxon>
        <taxon>Cyperoideae</taxon>
        <taxon>Rhynchosporeae</taxon>
        <taxon>Rhynchospora</taxon>
    </lineage>
</organism>
<reference evidence="4 5" key="1">
    <citation type="journal article" date="2022" name="Cell">
        <title>Repeat-based holocentromeres influence genome architecture and karyotype evolution.</title>
        <authorList>
            <person name="Hofstatter P.G."/>
            <person name="Thangavel G."/>
            <person name="Lux T."/>
            <person name="Neumann P."/>
            <person name="Vondrak T."/>
            <person name="Novak P."/>
            <person name="Zhang M."/>
            <person name="Costa L."/>
            <person name="Castellani M."/>
            <person name="Scott A."/>
            <person name="Toegelov H."/>
            <person name="Fuchs J."/>
            <person name="Mata-Sucre Y."/>
            <person name="Dias Y."/>
            <person name="Vanzela A.L.L."/>
            <person name="Huettel B."/>
            <person name="Almeida C.C.S."/>
            <person name="Simkova H."/>
            <person name="Souza G."/>
            <person name="Pedrosa-Harand A."/>
            <person name="Macas J."/>
            <person name="Mayer K.F.X."/>
            <person name="Houben A."/>
            <person name="Marques A."/>
        </authorList>
    </citation>
    <scope>NUCLEOTIDE SEQUENCE [LARGE SCALE GENOMIC DNA]</scope>
    <source>
        <strain evidence="4">RhyTen1mFocal</strain>
    </source>
</reference>
<feature type="region of interest" description="Disordered" evidence="2">
    <location>
        <begin position="1"/>
        <end position="84"/>
    </location>
</feature>
<sequence>MGGQQSSHQPSRKYDHSRSRPPPPPQQNWDYSHSYAGGASQPPPSYNYPHPPAPAPYSSNYAMPYPAPEQPPPVPTAMPHSGPQRRLNRRYSVIADQYHSADQVTEALAQAGLESSNLIVGIDFTKSNEWTGKHSFHGRSLHHIGDSPNPYEHAISIIGHTLSRFDDDNLIPCYGFGDASTHDKDVFSFYPDDRPCNGFPEALKRYRELVPHVRLAGPTSFAPIVEMAMTIVEKSGGQYHVLLIIADGQVTRSIDTDAGRLSPQEQMTVDAIVRASEFPLSIVLVGVGDGPWDMMKEFDDNIPARSFDNFQFVNFTEIMSKNLPQQRKEAEFALRALMEIPLQYKATIELGILGRQSGRSPNRAALPPPGGTSTSTSYPSIPEFSKPTSIPEFSKPTASPYPAYDSTKIGGDASFSEPSLDAQQFVCPICLINPKDMAFGCGHQTCVDCSQSLQMCPICRSPIQTRIKLY</sequence>
<comment type="caution">
    <text evidence="4">The sequence shown here is derived from an EMBL/GenBank/DDBJ whole genome shotgun (WGS) entry which is preliminary data.</text>
</comment>
<evidence type="ECO:0000256" key="1">
    <source>
        <dbReference type="PROSITE-ProRule" id="PRU00175"/>
    </source>
</evidence>
<dbReference type="InterPro" id="IPR010734">
    <property type="entry name" value="Copine_C"/>
</dbReference>
<evidence type="ECO:0000256" key="2">
    <source>
        <dbReference type="SAM" id="MobiDB-lite"/>
    </source>
</evidence>
<evidence type="ECO:0000313" key="4">
    <source>
        <dbReference type="EMBL" id="KAJ3687502.1"/>
    </source>
</evidence>
<dbReference type="SUPFAM" id="SSF53300">
    <property type="entry name" value="vWA-like"/>
    <property type="match status" value="1"/>
</dbReference>
<feature type="compositionally biased region" description="Pro residues" evidence="2">
    <location>
        <begin position="41"/>
        <end position="55"/>
    </location>
</feature>
<feature type="domain" description="RING-type" evidence="3">
    <location>
        <begin position="427"/>
        <end position="460"/>
    </location>
</feature>
<dbReference type="InterPro" id="IPR036465">
    <property type="entry name" value="vWFA_dom_sf"/>
</dbReference>
<dbReference type="Proteomes" id="UP001210211">
    <property type="component" value="Unassembled WGS sequence"/>
</dbReference>
<dbReference type="PANTHER" id="PTHR45751">
    <property type="entry name" value="COPINE FAMILY PROTEIN 1"/>
    <property type="match status" value="1"/>
</dbReference>
<dbReference type="SMART" id="SM00327">
    <property type="entry name" value="VWA"/>
    <property type="match status" value="1"/>
</dbReference>
<keyword evidence="1" id="KW-0863">Zinc-finger</keyword>
<dbReference type="InterPro" id="IPR002035">
    <property type="entry name" value="VWF_A"/>
</dbReference>
<dbReference type="PANTHER" id="PTHR45751:SF29">
    <property type="entry name" value="E3 UBIQUITIN-PROTEIN LIGASE RGLG2"/>
    <property type="match status" value="1"/>
</dbReference>
<keyword evidence="5" id="KW-1185">Reference proteome</keyword>
<dbReference type="AlphaFoldDB" id="A0AAD5Z5Y5"/>
<accession>A0AAD5Z5Y5</accession>
<feature type="compositionally biased region" description="Pro residues" evidence="2">
    <location>
        <begin position="65"/>
        <end position="76"/>
    </location>
</feature>
<dbReference type="EMBL" id="JAMRDG010000002">
    <property type="protein sequence ID" value="KAJ3687502.1"/>
    <property type="molecule type" value="Genomic_DNA"/>
</dbReference>
<gene>
    <name evidence="4" type="ORF">LUZ61_016666</name>
</gene>
<dbReference type="Pfam" id="PF13920">
    <property type="entry name" value="zf-C3HC4_3"/>
    <property type="match status" value="1"/>
</dbReference>
<dbReference type="PROSITE" id="PS50089">
    <property type="entry name" value="ZF_RING_2"/>
    <property type="match status" value="1"/>
</dbReference>